<keyword evidence="1" id="KW-0175">Coiled coil</keyword>
<evidence type="ECO:0000256" key="2">
    <source>
        <dbReference type="SAM" id="Phobius"/>
    </source>
</evidence>
<dbReference type="Pfam" id="PF18910">
    <property type="entry name" value="DUF5665"/>
    <property type="match status" value="1"/>
</dbReference>
<reference evidence="3 4" key="2">
    <citation type="journal article" date="2011" name="Stand. Genomic Sci.">
        <title>Complete genome sequence of Mahella australiensis type strain (50-1 BON).</title>
        <authorList>
            <person name="Sikorski J."/>
            <person name="Teshima H."/>
            <person name="Nolan M."/>
            <person name="Lucas S."/>
            <person name="Hammon N."/>
            <person name="Deshpande S."/>
            <person name="Cheng J.F."/>
            <person name="Pitluck S."/>
            <person name="Liolios K."/>
            <person name="Pagani I."/>
            <person name="Ivanova N."/>
            <person name="Huntemann M."/>
            <person name="Mavromatis K."/>
            <person name="Ovchinikova G."/>
            <person name="Pati A."/>
            <person name="Tapia R."/>
            <person name="Han C."/>
            <person name="Goodwin L."/>
            <person name="Chen A."/>
            <person name="Palaniappan K."/>
            <person name="Land M."/>
            <person name="Hauser L."/>
            <person name="Ngatchou-Djao O.D."/>
            <person name="Rohde M."/>
            <person name="Pukall R."/>
            <person name="Spring S."/>
            <person name="Abt B."/>
            <person name="Goker M."/>
            <person name="Detter J.C."/>
            <person name="Woyke T."/>
            <person name="Bristow J."/>
            <person name="Markowitz V."/>
            <person name="Hugenholtz P."/>
            <person name="Eisen J.A."/>
            <person name="Kyrpides N.C."/>
            <person name="Klenk H.P."/>
            <person name="Lapidus A."/>
        </authorList>
    </citation>
    <scope>NUCLEOTIDE SEQUENCE [LARGE SCALE GENOMIC DNA]</scope>
    <source>
        <strain evidence="4">DSM 15567 / CIP 107919 / 50-1 BON</strain>
    </source>
</reference>
<accession>F4A2P6</accession>
<protein>
    <submittedName>
        <fullName evidence="3">Uncharacterized protein</fullName>
    </submittedName>
</protein>
<feature type="transmembrane region" description="Helical" evidence="2">
    <location>
        <begin position="49"/>
        <end position="71"/>
    </location>
</feature>
<gene>
    <name evidence="3" type="ordered locus">Mahau_1028</name>
</gene>
<keyword evidence="2" id="KW-0472">Membrane</keyword>
<dbReference type="eggNOG" id="ENOG5032Z2B">
    <property type="taxonomic scope" value="Bacteria"/>
</dbReference>
<dbReference type="OrthoDB" id="1634137at2"/>
<evidence type="ECO:0000256" key="1">
    <source>
        <dbReference type="SAM" id="Coils"/>
    </source>
</evidence>
<reference evidence="4" key="1">
    <citation type="submission" date="2010-11" db="EMBL/GenBank/DDBJ databases">
        <title>The complete genome of Mahella australiensis DSM 15567.</title>
        <authorList>
            <consortium name="US DOE Joint Genome Institute (JGI-PGF)"/>
            <person name="Lucas S."/>
            <person name="Copeland A."/>
            <person name="Lapidus A."/>
            <person name="Bruce D."/>
            <person name="Goodwin L."/>
            <person name="Pitluck S."/>
            <person name="Kyrpides N."/>
            <person name="Mavromatis K."/>
            <person name="Pagani I."/>
            <person name="Ivanova N."/>
            <person name="Teshima H."/>
            <person name="Brettin T."/>
            <person name="Detter J.C."/>
            <person name="Han C."/>
            <person name="Tapia R."/>
            <person name="Land M."/>
            <person name="Hauser L."/>
            <person name="Markowitz V."/>
            <person name="Cheng J.-F."/>
            <person name="Hugenholtz P."/>
            <person name="Woyke T."/>
            <person name="Wu D."/>
            <person name="Spring S."/>
            <person name="Pukall R."/>
            <person name="Steenblock K."/>
            <person name="Schneider S."/>
            <person name="Klenk H.-P."/>
            <person name="Eisen J.A."/>
        </authorList>
    </citation>
    <scope>NUCLEOTIDE SEQUENCE [LARGE SCALE GENOMIC DNA]</scope>
    <source>
        <strain evidence="4">DSM 15567 / CIP 107919 / 50-1 BON</strain>
    </source>
</reference>
<keyword evidence="2" id="KW-1133">Transmembrane helix</keyword>
<name>F4A2P6_MAHA5</name>
<dbReference type="InterPro" id="IPR043723">
    <property type="entry name" value="DUF5665"/>
</dbReference>
<keyword evidence="4" id="KW-1185">Reference proteome</keyword>
<dbReference type="AlphaFoldDB" id="F4A2P6"/>
<evidence type="ECO:0000313" key="4">
    <source>
        <dbReference type="Proteomes" id="UP000008457"/>
    </source>
</evidence>
<dbReference type="Proteomes" id="UP000008457">
    <property type="component" value="Chromosome"/>
</dbReference>
<sequence>MADEDKDAIKKLDERLTEFIKQMESMKVAEYMEYLNDRRKIFWSNFMAGLWRGLGMAIGFTILAAVILYILQKLVVLNLPYIGQFISDIVRIVQQNMEGPR</sequence>
<organism evidence="3 4">
    <name type="scientific">Mahella australiensis (strain DSM 15567 / CIP 107919 / 50-1 BON)</name>
    <dbReference type="NCBI Taxonomy" id="697281"/>
    <lineage>
        <taxon>Bacteria</taxon>
        <taxon>Bacillati</taxon>
        <taxon>Bacillota</taxon>
        <taxon>Clostridia</taxon>
        <taxon>Thermoanaerobacterales</taxon>
        <taxon>Thermoanaerobacterales Family IV. Incertae Sedis</taxon>
        <taxon>Mahella</taxon>
    </lineage>
</organism>
<proteinExistence type="predicted"/>
<dbReference type="RefSeq" id="WP_013780656.1">
    <property type="nucleotide sequence ID" value="NC_015520.1"/>
</dbReference>
<dbReference type="STRING" id="697281.Mahau_1028"/>
<feature type="coiled-coil region" evidence="1">
    <location>
        <begin position="2"/>
        <end position="29"/>
    </location>
</feature>
<dbReference type="EMBL" id="CP002360">
    <property type="protein sequence ID" value="AEE96226.1"/>
    <property type="molecule type" value="Genomic_DNA"/>
</dbReference>
<dbReference type="HOGENOM" id="CLU_155870_2_0_9"/>
<keyword evidence="2" id="KW-0812">Transmembrane</keyword>
<dbReference type="KEGG" id="mas:Mahau_1028"/>
<evidence type="ECO:0000313" key="3">
    <source>
        <dbReference type="EMBL" id="AEE96226.1"/>
    </source>
</evidence>